<reference evidence="1 2" key="1">
    <citation type="submission" date="2018-01" db="EMBL/GenBank/DDBJ databases">
        <title>Whole genome analyses suggest that Burkholderia sensu lato contains two further novel genera in the rhizoxinica-symbiotica group Mycetohabitans gen. nov., and Trinickia gen. nov.: implications for the evolution of diazotrophy and nodulation in the Burkholderiaceae.</title>
        <authorList>
            <person name="Estrada-de los Santos P."/>
            <person name="Palmer M."/>
            <person name="Chavez-Ramirez B."/>
            <person name="Beukes C."/>
            <person name="Steenkamp E.T."/>
            <person name="Hirsch A.M."/>
            <person name="Manyaka P."/>
            <person name="Maluk M."/>
            <person name="Lafos M."/>
            <person name="Crook M."/>
            <person name="Gross E."/>
            <person name="Simon M.F."/>
            <person name="Bueno dos Reis Junior F."/>
            <person name="Poole P.S."/>
            <person name="Venter S.N."/>
            <person name="James E.K."/>
        </authorList>
    </citation>
    <scope>NUCLEOTIDE SEQUENCE [LARGE SCALE GENOMIC DNA]</scope>
    <source>
        <strain evidence="1 2">GIMN1.004</strain>
    </source>
</reference>
<evidence type="ECO:0000313" key="2">
    <source>
        <dbReference type="Proteomes" id="UP000235616"/>
    </source>
</evidence>
<dbReference type="AlphaFoldDB" id="A0A2N7VB29"/>
<comment type="caution">
    <text evidence="1">The sequence shown here is derived from an EMBL/GenBank/DDBJ whole genome shotgun (WGS) entry which is preliminary data.</text>
</comment>
<dbReference type="EMBL" id="PNYA01000049">
    <property type="protein sequence ID" value="PMS14372.1"/>
    <property type="molecule type" value="Genomic_DNA"/>
</dbReference>
<sequence length="388" mass="44256">MPRPLTVPSIFEVGGYAFSLGGRKLADEDGKSEPRVSDSNVVNFAAFKKDAELAEAKRESEEHWDRPLEWVYPEFQPGPHYQALCFKFHLRVIKGQGHTWLEFPEEHEKALGFFTLFGLDYNEYASLPDQGVFDILRELYWDAALHAILYLENPALFKVATEHLPAAYPRWVKAVALQQELVVKRLAKEGLAALLESTAAHAAKFEGVPMPEDPALQVSRLGDLRRPRAANDAIWWAKTVRDWGLEARVPYFSSTAIGNWPFPSFEIDENGRSYIADADLHEQFSAILRAFGYEYRDSAHDRDLLEQLSEVVVGSLGQLVPEKRITKDQFEQRFGDCSPALQRWIKACCAGRRNTILKLRDQVWPELQAWAKKNPPRKGKITAWGRFD</sequence>
<gene>
    <name evidence="1" type="ORF">C0Z18_31925</name>
</gene>
<name>A0A2N7VB29_9BURK</name>
<keyword evidence="2" id="KW-1185">Reference proteome</keyword>
<dbReference type="Proteomes" id="UP000235616">
    <property type="component" value="Unassembled WGS sequence"/>
</dbReference>
<proteinExistence type="predicted"/>
<accession>A0A2N7VB29</accession>
<evidence type="ECO:0000313" key="1">
    <source>
        <dbReference type="EMBL" id="PMS14372.1"/>
    </source>
</evidence>
<protein>
    <submittedName>
        <fullName evidence="1">Uncharacterized protein</fullName>
    </submittedName>
</protein>
<organism evidence="1 2">
    <name type="scientific">Trinickia dabaoshanensis</name>
    <dbReference type="NCBI Taxonomy" id="564714"/>
    <lineage>
        <taxon>Bacteria</taxon>
        <taxon>Pseudomonadati</taxon>
        <taxon>Pseudomonadota</taxon>
        <taxon>Betaproteobacteria</taxon>
        <taxon>Burkholderiales</taxon>
        <taxon>Burkholderiaceae</taxon>
        <taxon>Trinickia</taxon>
    </lineage>
</organism>